<reference evidence="6 7" key="1">
    <citation type="journal article" date="2025" name="Int. J. Syst. Evol. Microbiol.">
        <title>Desulfovibrio falkowii sp. nov., Porphyromonas miyakawae sp. nov., Mediterraneibacter flintii sp. nov. and Owariibacterium komagatae gen. nov., sp. nov., isolated from human faeces.</title>
        <authorList>
            <person name="Hamaguchi T."/>
            <person name="Ohara M."/>
            <person name="Hisatomi A."/>
            <person name="Sekiguchi K."/>
            <person name="Takeda J.I."/>
            <person name="Ueyama J."/>
            <person name="Ito M."/>
            <person name="Nishiwaki H."/>
            <person name="Ogi T."/>
            <person name="Hirayama M."/>
            <person name="Ohkuma M."/>
            <person name="Sakamoto M."/>
            <person name="Ohno K."/>
        </authorList>
    </citation>
    <scope>NUCLEOTIDE SEQUENCE [LARGE SCALE GENOMIC DNA]</scope>
    <source>
        <strain evidence="6 7">13CB11C</strain>
    </source>
</reference>
<evidence type="ECO:0000313" key="7">
    <source>
        <dbReference type="Proteomes" id="UP001628220"/>
    </source>
</evidence>
<gene>
    <name evidence="6" type="ORF">Tsumi_14340</name>
</gene>
<dbReference type="EMBL" id="BAAFSF010000004">
    <property type="protein sequence ID" value="GAB1252328.1"/>
    <property type="molecule type" value="Genomic_DNA"/>
</dbReference>
<keyword evidence="2 5" id="KW-0812">Transmembrane</keyword>
<name>A0ABQ0E3W0_9PORP</name>
<sequence length="285" mass="31766">MKWLNPNRSTSNFEDRRGRGRRRGALLGGGIGGIVVIVLGLFLGINPSQLNNVIGGIEGTGEEVVDPARQHENEELKDFTLLVFNSCNDVWRTLFRENLSQDYRMPTLVAFTDEVQSACGGATAQVGPFYCPADEKVYIDMNFFHELAQRFKAPGDLAMAYVTAHEVGHHVQNLLGLSETLNEMRRKLSETEFNRYSVQMELNADYLAGVWAHQAQHLGIIAIEPGDVEEALRAAEAIGDDTLQKQARGYAVPETFTHGTSRQRMEAFLSGFETGRFTGRELTLR</sequence>
<accession>A0ABQ0E3W0</accession>
<dbReference type="InterPro" id="IPR007343">
    <property type="entry name" value="Uncharacterised_pept_Zn_put"/>
</dbReference>
<proteinExistence type="predicted"/>
<keyword evidence="3 5" id="KW-1133">Transmembrane helix</keyword>
<protein>
    <submittedName>
        <fullName evidence="6">Neutral zinc metallopeptidase</fullName>
    </submittedName>
</protein>
<organism evidence="6 7">
    <name type="scientific">Porphyromonas miyakawae</name>
    <dbReference type="NCBI Taxonomy" id="3137470"/>
    <lineage>
        <taxon>Bacteria</taxon>
        <taxon>Pseudomonadati</taxon>
        <taxon>Bacteroidota</taxon>
        <taxon>Bacteroidia</taxon>
        <taxon>Bacteroidales</taxon>
        <taxon>Porphyromonadaceae</taxon>
        <taxon>Porphyromonas</taxon>
    </lineage>
</organism>
<keyword evidence="7" id="KW-1185">Reference proteome</keyword>
<dbReference type="Pfam" id="PF04228">
    <property type="entry name" value="Zn_peptidase"/>
    <property type="match status" value="1"/>
</dbReference>
<evidence type="ECO:0000256" key="5">
    <source>
        <dbReference type="SAM" id="Phobius"/>
    </source>
</evidence>
<comment type="caution">
    <text evidence="6">The sequence shown here is derived from an EMBL/GenBank/DDBJ whole genome shotgun (WGS) entry which is preliminary data.</text>
</comment>
<dbReference type="Proteomes" id="UP001628220">
    <property type="component" value="Unassembled WGS sequence"/>
</dbReference>
<dbReference type="PANTHER" id="PTHR30168:SF0">
    <property type="entry name" value="INNER MEMBRANE PROTEIN"/>
    <property type="match status" value="1"/>
</dbReference>
<evidence type="ECO:0000256" key="2">
    <source>
        <dbReference type="ARBA" id="ARBA00022692"/>
    </source>
</evidence>
<evidence type="ECO:0000256" key="1">
    <source>
        <dbReference type="ARBA" id="ARBA00004167"/>
    </source>
</evidence>
<dbReference type="PANTHER" id="PTHR30168">
    <property type="entry name" value="PUTATIVE MEMBRANE PROTEIN YPFJ"/>
    <property type="match status" value="1"/>
</dbReference>
<feature type="transmembrane region" description="Helical" evidence="5">
    <location>
        <begin position="25"/>
        <end position="45"/>
    </location>
</feature>
<dbReference type="RefSeq" id="WP_411916084.1">
    <property type="nucleotide sequence ID" value="NZ_BAAFSF010000004.1"/>
</dbReference>
<keyword evidence="4 5" id="KW-0472">Membrane</keyword>
<evidence type="ECO:0000313" key="6">
    <source>
        <dbReference type="EMBL" id="GAB1252328.1"/>
    </source>
</evidence>
<comment type="subcellular location">
    <subcellularLocation>
        <location evidence="1">Membrane</location>
        <topology evidence="1">Single-pass membrane protein</topology>
    </subcellularLocation>
</comment>
<evidence type="ECO:0000256" key="3">
    <source>
        <dbReference type="ARBA" id="ARBA00022989"/>
    </source>
</evidence>
<evidence type="ECO:0000256" key="4">
    <source>
        <dbReference type="ARBA" id="ARBA00023136"/>
    </source>
</evidence>